<evidence type="ECO:0000313" key="10">
    <source>
        <dbReference type="EMBL" id="KAK7756071.1"/>
    </source>
</evidence>
<dbReference type="InterPro" id="IPR011701">
    <property type="entry name" value="MFS"/>
</dbReference>
<feature type="domain" description="Major facilitator superfamily (MFS) profile" evidence="9">
    <location>
        <begin position="43"/>
        <end position="425"/>
    </location>
</feature>
<dbReference type="Pfam" id="PF07690">
    <property type="entry name" value="MFS_1"/>
    <property type="match status" value="1"/>
</dbReference>
<gene>
    <name evidence="10" type="ORF">SLS62_002014</name>
</gene>
<keyword evidence="5 8" id="KW-1133">Transmembrane helix</keyword>
<feature type="transmembrane region" description="Helical" evidence="8">
    <location>
        <begin position="404"/>
        <end position="424"/>
    </location>
</feature>
<evidence type="ECO:0000256" key="6">
    <source>
        <dbReference type="ARBA" id="ARBA00023136"/>
    </source>
</evidence>
<feature type="transmembrane region" description="Helical" evidence="8">
    <location>
        <begin position="199"/>
        <end position="221"/>
    </location>
</feature>
<evidence type="ECO:0000256" key="3">
    <source>
        <dbReference type="ARBA" id="ARBA00022448"/>
    </source>
</evidence>
<feature type="transmembrane region" description="Helical" evidence="8">
    <location>
        <begin position="40"/>
        <end position="61"/>
    </location>
</feature>
<evidence type="ECO:0000256" key="1">
    <source>
        <dbReference type="ARBA" id="ARBA00004141"/>
    </source>
</evidence>
<keyword evidence="6 8" id="KW-0472">Membrane</keyword>
<keyword evidence="4 8" id="KW-0812">Transmembrane</keyword>
<feature type="region of interest" description="Disordered" evidence="7">
    <location>
        <begin position="1"/>
        <end position="31"/>
    </location>
</feature>
<keyword evidence="3" id="KW-0813">Transport</keyword>
<dbReference type="Proteomes" id="UP001320420">
    <property type="component" value="Unassembled WGS sequence"/>
</dbReference>
<evidence type="ECO:0000256" key="4">
    <source>
        <dbReference type="ARBA" id="ARBA00022692"/>
    </source>
</evidence>
<evidence type="ECO:0000259" key="9">
    <source>
        <dbReference type="PROSITE" id="PS50850"/>
    </source>
</evidence>
<feature type="compositionally biased region" description="Polar residues" evidence="7">
    <location>
        <begin position="1"/>
        <end position="10"/>
    </location>
</feature>
<feature type="transmembrane region" description="Helical" evidence="8">
    <location>
        <begin position="110"/>
        <end position="129"/>
    </location>
</feature>
<name>A0AAN9UY59_9PEZI</name>
<sequence length="433" mass="46476">MSGTDNSPSDLESIEKKGAPEEVQEAPAYHDDAPDGGLRAWLVVLGVWCSSFCSFGWINSIGVFQEYYQSELLVGYSAGTISWIPSLQVFFMMGMGPIIGQLYDRYGPRYLVLGGTFLHVFGLMMASLSTTYYQLLLSQGICSAVGASAIFQCSLNALHGWFSRKRGAAFGISATGSSIGGIIFPILTSRLIRSAGFPWAMRTSAFLILFLLAIANFTIASRHPPHPHPPSREQLLRPLRELNFMLVAVGIFLFTFGMFAPIDYLPVQAASVGVDATVVEYLVAILNAGSLFGRLGSGFLGDKIGRYNIFVFVCYATGVLVLGMWIPVSSTGGIAAFSALFGFFSGAYVSLLAVLVAQISPPPEIGWRTGIAFFLSAISGLVTSPICGAILVRTGGENWTGVKIFAGVFCLAGTSCVFLARLRITGWKLATVF</sequence>
<evidence type="ECO:0000256" key="5">
    <source>
        <dbReference type="ARBA" id="ARBA00022989"/>
    </source>
</evidence>
<feature type="transmembrane region" description="Helical" evidence="8">
    <location>
        <begin position="242"/>
        <end position="261"/>
    </location>
</feature>
<dbReference type="InterPro" id="IPR020846">
    <property type="entry name" value="MFS_dom"/>
</dbReference>
<dbReference type="PANTHER" id="PTHR11360:SF224">
    <property type="entry name" value="MAJOR FACILITATOR SUPERFAMILY (MFS) PROFILE DOMAIN-CONTAINING PROTEIN-RELATED"/>
    <property type="match status" value="1"/>
</dbReference>
<protein>
    <recommendedName>
        <fullName evidence="9">Major facilitator superfamily (MFS) profile domain-containing protein</fullName>
    </recommendedName>
</protein>
<feature type="transmembrane region" description="Helical" evidence="8">
    <location>
        <begin position="81"/>
        <end position="103"/>
    </location>
</feature>
<keyword evidence="11" id="KW-1185">Reference proteome</keyword>
<dbReference type="InterPro" id="IPR050327">
    <property type="entry name" value="Proton-linked_MCT"/>
</dbReference>
<dbReference type="PANTHER" id="PTHR11360">
    <property type="entry name" value="MONOCARBOXYLATE TRANSPORTER"/>
    <property type="match status" value="1"/>
</dbReference>
<feature type="transmembrane region" description="Helical" evidence="8">
    <location>
        <begin position="371"/>
        <end position="392"/>
    </location>
</feature>
<feature type="transmembrane region" description="Helical" evidence="8">
    <location>
        <begin position="281"/>
        <end position="300"/>
    </location>
</feature>
<dbReference type="EMBL" id="JAKJXP020000009">
    <property type="protein sequence ID" value="KAK7756071.1"/>
    <property type="molecule type" value="Genomic_DNA"/>
</dbReference>
<feature type="transmembrane region" description="Helical" evidence="8">
    <location>
        <begin position="334"/>
        <end position="359"/>
    </location>
</feature>
<dbReference type="SUPFAM" id="SSF103473">
    <property type="entry name" value="MFS general substrate transporter"/>
    <property type="match status" value="1"/>
</dbReference>
<dbReference type="GO" id="GO:0016020">
    <property type="term" value="C:membrane"/>
    <property type="evidence" value="ECO:0007669"/>
    <property type="project" value="UniProtKB-SubCell"/>
</dbReference>
<feature type="transmembrane region" description="Helical" evidence="8">
    <location>
        <begin position="167"/>
        <end position="187"/>
    </location>
</feature>
<feature type="transmembrane region" description="Helical" evidence="8">
    <location>
        <begin position="307"/>
        <end position="328"/>
    </location>
</feature>
<dbReference type="CDD" id="cd17352">
    <property type="entry name" value="MFS_MCT_SLC16"/>
    <property type="match status" value="1"/>
</dbReference>
<dbReference type="InterPro" id="IPR036259">
    <property type="entry name" value="MFS_trans_sf"/>
</dbReference>
<dbReference type="Gene3D" id="1.20.1250.20">
    <property type="entry name" value="MFS general substrate transporter like domains"/>
    <property type="match status" value="2"/>
</dbReference>
<evidence type="ECO:0000256" key="7">
    <source>
        <dbReference type="SAM" id="MobiDB-lite"/>
    </source>
</evidence>
<comment type="similarity">
    <text evidence="2">Belongs to the major facilitator superfamily. Monocarboxylate porter (TC 2.A.1.13) family.</text>
</comment>
<comment type="subcellular location">
    <subcellularLocation>
        <location evidence="1">Membrane</location>
        <topology evidence="1">Multi-pass membrane protein</topology>
    </subcellularLocation>
</comment>
<reference evidence="10 11" key="1">
    <citation type="submission" date="2024-02" db="EMBL/GenBank/DDBJ databases">
        <title>De novo assembly and annotation of 12 fungi associated with fruit tree decline syndrome in Ontario, Canada.</title>
        <authorList>
            <person name="Sulman M."/>
            <person name="Ellouze W."/>
            <person name="Ilyukhin E."/>
        </authorList>
    </citation>
    <scope>NUCLEOTIDE SEQUENCE [LARGE SCALE GENOMIC DNA]</scope>
    <source>
        <strain evidence="10 11">M11/M66-122</strain>
    </source>
</reference>
<organism evidence="10 11">
    <name type="scientific">Diatrype stigma</name>
    <dbReference type="NCBI Taxonomy" id="117547"/>
    <lineage>
        <taxon>Eukaryota</taxon>
        <taxon>Fungi</taxon>
        <taxon>Dikarya</taxon>
        <taxon>Ascomycota</taxon>
        <taxon>Pezizomycotina</taxon>
        <taxon>Sordariomycetes</taxon>
        <taxon>Xylariomycetidae</taxon>
        <taxon>Xylariales</taxon>
        <taxon>Diatrypaceae</taxon>
        <taxon>Diatrype</taxon>
    </lineage>
</organism>
<evidence type="ECO:0000256" key="2">
    <source>
        <dbReference type="ARBA" id="ARBA00006727"/>
    </source>
</evidence>
<dbReference type="GO" id="GO:0022857">
    <property type="term" value="F:transmembrane transporter activity"/>
    <property type="evidence" value="ECO:0007669"/>
    <property type="project" value="InterPro"/>
</dbReference>
<comment type="caution">
    <text evidence="10">The sequence shown here is derived from an EMBL/GenBank/DDBJ whole genome shotgun (WGS) entry which is preliminary data.</text>
</comment>
<dbReference type="PROSITE" id="PS50850">
    <property type="entry name" value="MFS"/>
    <property type="match status" value="1"/>
</dbReference>
<proteinExistence type="inferred from homology"/>
<dbReference type="AlphaFoldDB" id="A0AAN9UY59"/>
<evidence type="ECO:0000256" key="8">
    <source>
        <dbReference type="SAM" id="Phobius"/>
    </source>
</evidence>
<evidence type="ECO:0000313" key="11">
    <source>
        <dbReference type="Proteomes" id="UP001320420"/>
    </source>
</evidence>
<accession>A0AAN9UY59</accession>